<accession>A0ABP1RPW9</accession>
<dbReference type="SMART" id="SM00335">
    <property type="entry name" value="ANX"/>
    <property type="match status" value="4"/>
</dbReference>
<evidence type="ECO:0000256" key="1">
    <source>
        <dbReference type="ARBA" id="ARBA00007831"/>
    </source>
</evidence>
<dbReference type="SUPFAM" id="SSF47874">
    <property type="entry name" value="Annexin"/>
    <property type="match status" value="1"/>
</dbReference>
<reference evidence="6 7" key="1">
    <citation type="submission" date="2024-08" db="EMBL/GenBank/DDBJ databases">
        <authorList>
            <person name="Cucini C."/>
            <person name="Frati F."/>
        </authorList>
    </citation>
    <scope>NUCLEOTIDE SEQUENCE [LARGE SCALE GENOMIC DNA]</scope>
</reference>
<keyword evidence="3 4" id="KW-0041">Annexin</keyword>
<gene>
    <name evidence="6" type="ORF">ODALV1_LOCUS24749</name>
</gene>
<protein>
    <recommendedName>
        <fullName evidence="4">Annexin</fullName>
    </recommendedName>
</protein>
<dbReference type="InterPro" id="IPR037104">
    <property type="entry name" value="Annexin_sf"/>
</dbReference>
<dbReference type="Pfam" id="PF00191">
    <property type="entry name" value="Annexin"/>
    <property type="match status" value="4"/>
</dbReference>
<dbReference type="PRINTS" id="PR00196">
    <property type="entry name" value="ANNEXIN"/>
</dbReference>
<comment type="domain">
    <text evidence="4">A pair of annexin repeats may form one binding site for calcium and phospholipid.</text>
</comment>
<feature type="compositionally biased region" description="Pro residues" evidence="5">
    <location>
        <begin position="9"/>
        <end position="18"/>
    </location>
</feature>
<comment type="caution">
    <text evidence="6">The sequence shown here is derived from an EMBL/GenBank/DDBJ whole genome shotgun (WGS) entry which is preliminary data.</text>
</comment>
<dbReference type="EMBL" id="CAXLJM020000093">
    <property type="protein sequence ID" value="CAL8132762.1"/>
    <property type="molecule type" value="Genomic_DNA"/>
</dbReference>
<dbReference type="PROSITE" id="PS51897">
    <property type="entry name" value="ANNEXIN_2"/>
    <property type="match status" value="4"/>
</dbReference>
<keyword evidence="7" id="KW-1185">Reference proteome</keyword>
<dbReference type="PANTHER" id="PTHR10502:SF102">
    <property type="entry name" value="ANNEXIN B11"/>
    <property type="match status" value="1"/>
</dbReference>
<keyword evidence="4" id="KW-0111">Calcium/phospholipid-binding</keyword>
<comment type="similarity">
    <text evidence="1 4">Belongs to the annexin family.</text>
</comment>
<evidence type="ECO:0000256" key="4">
    <source>
        <dbReference type="RuleBase" id="RU003540"/>
    </source>
</evidence>
<dbReference type="InterPro" id="IPR018252">
    <property type="entry name" value="Annexin_repeat_CS"/>
</dbReference>
<dbReference type="InterPro" id="IPR018502">
    <property type="entry name" value="Annexin_repeat"/>
</dbReference>
<evidence type="ECO:0000256" key="5">
    <source>
        <dbReference type="SAM" id="MobiDB-lite"/>
    </source>
</evidence>
<organism evidence="6 7">
    <name type="scientific">Orchesella dallaii</name>
    <dbReference type="NCBI Taxonomy" id="48710"/>
    <lineage>
        <taxon>Eukaryota</taxon>
        <taxon>Metazoa</taxon>
        <taxon>Ecdysozoa</taxon>
        <taxon>Arthropoda</taxon>
        <taxon>Hexapoda</taxon>
        <taxon>Collembola</taxon>
        <taxon>Entomobryomorpha</taxon>
        <taxon>Entomobryoidea</taxon>
        <taxon>Orchesellidae</taxon>
        <taxon>Orchesellinae</taxon>
        <taxon>Orchesella</taxon>
    </lineage>
</organism>
<keyword evidence="2 4" id="KW-0677">Repeat</keyword>
<sequence length="432" mass="46250">MFPNQYPNPQQPGYPPQGAPGFSAPPVYPPGGAGMYPPAAGYPAAGFTTAHPQAPMGYGAAPPCMLPAGYPTAAALQQAPAGYGVVSSGYPAGHPGQPVQGAQPLNASALSESLLGYKQIPSIKAEKFDAQTDAQILRKAMKGIGTDEAAIINVLTKRTNKQRIEIVTAFKGSYGKDLIKDLKSELSGRLEKVAIALVTPRNEYLAQRLYKAMEGLGTKESTLIDILCTSSNAEIKAIKDTYQKLYKKPLESDISGDTSGHFCRLLTSLLTATRDETPVGDPSKATQDAEALYRAGEKKVGTDESTFNMILTGRSWPQIRLILDAYTKVSHGNTLEKAIKSEFSGDITAGLLAIVKVARNKAAYFAERLHDSVAGMGTNDSDLIFICVTRAEVDMENIKKEYLKMYHKTVAQAISGDTSGDYKKILLGLVGH</sequence>
<evidence type="ECO:0000313" key="7">
    <source>
        <dbReference type="Proteomes" id="UP001642540"/>
    </source>
</evidence>
<evidence type="ECO:0000313" key="6">
    <source>
        <dbReference type="EMBL" id="CAL8132762.1"/>
    </source>
</evidence>
<evidence type="ECO:0000256" key="3">
    <source>
        <dbReference type="ARBA" id="ARBA00023216"/>
    </source>
</evidence>
<proteinExistence type="inferred from homology"/>
<keyword evidence="4" id="KW-0106">Calcium</keyword>
<dbReference type="InterPro" id="IPR001464">
    <property type="entry name" value="Annexin"/>
</dbReference>
<dbReference type="Proteomes" id="UP001642540">
    <property type="component" value="Unassembled WGS sequence"/>
</dbReference>
<dbReference type="Gene3D" id="1.10.220.10">
    <property type="entry name" value="Annexin"/>
    <property type="match status" value="4"/>
</dbReference>
<evidence type="ECO:0000256" key="2">
    <source>
        <dbReference type="ARBA" id="ARBA00022737"/>
    </source>
</evidence>
<dbReference type="PANTHER" id="PTHR10502">
    <property type="entry name" value="ANNEXIN"/>
    <property type="match status" value="1"/>
</dbReference>
<name>A0ABP1RPW9_9HEXA</name>
<dbReference type="PROSITE" id="PS00223">
    <property type="entry name" value="ANNEXIN_1"/>
    <property type="match status" value="1"/>
</dbReference>
<feature type="region of interest" description="Disordered" evidence="5">
    <location>
        <begin position="1"/>
        <end position="26"/>
    </location>
</feature>